<evidence type="ECO:0000259" key="1">
    <source>
        <dbReference type="Pfam" id="PF01728"/>
    </source>
</evidence>
<proteinExistence type="predicted"/>
<dbReference type="CDD" id="cd02440">
    <property type="entry name" value="AdoMet_MTases"/>
    <property type="match status" value="1"/>
</dbReference>
<dbReference type="Gene3D" id="3.40.50.150">
    <property type="entry name" value="Vaccinia Virus protein VP39"/>
    <property type="match status" value="1"/>
</dbReference>
<dbReference type="STRING" id="1844972.A7K91_21905"/>
<gene>
    <name evidence="2" type="ORF">A7K91_21905</name>
</gene>
<dbReference type="SUPFAM" id="SSF53335">
    <property type="entry name" value="S-adenosyl-L-methionine-dependent methyltransferases"/>
    <property type="match status" value="1"/>
</dbReference>
<dbReference type="EMBL" id="LYPA01000042">
    <property type="protein sequence ID" value="OBR66980.1"/>
    <property type="molecule type" value="Genomic_DNA"/>
</dbReference>
<name>A0A1A5YNK9_9BACL</name>
<accession>A0A1A5YNK9</accession>
<feature type="domain" description="Ribosomal RNA methyltransferase FtsJ" evidence="1">
    <location>
        <begin position="189"/>
        <end position="276"/>
    </location>
</feature>
<dbReference type="Proteomes" id="UP000092024">
    <property type="component" value="Unassembled WGS sequence"/>
</dbReference>
<dbReference type="GO" id="GO:0032259">
    <property type="term" value="P:methylation"/>
    <property type="evidence" value="ECO:0007669"/>
    <property type="project" value="UniProtKB-KW"/>
</dbReference>
<dbReference type="InterPro" id="IPR002877">
    <property type="entry name" value="RNA_MeTrfase_FtsJ_dom"/>
</dbReference>
<sequence length="347" mass="38065">MTERKRQPIVSLWIGTANQGYAPYAMEEIRKVIPGCGFKPLSPGEVFWMESPLDRAATISSLLDSELVFLRHIQPIEASLDAAGDSSDLEKLADVLRGALPFFQGKKAAVHLRKANGAIFSYGASETKAALETVLAEAGGEPSVQHPEAIFSIYASGDKLYAGFATPYDMMSDWPGGAIRFQREEGQISRAKFKLLEAEKTFGLDYSGFTQAIDIGAAPGGWTSLLLERGVKVTAVDPADLHPSLQGHPALRHLKQNASAIKLDKGAYDLLVCDMSWSPMQMSRLVLDLKDALVPGAKAVITVKLMHRKPLQSIREVKERLGTAFVILRSKQLFHNREEITLFAEKK</sequence>
<dbReference type="PANTHER" id="PTHR37524:SF2">
    <property type="entry name" value="RIBOSOMAL RNA METHYLTRANSFERASE FTSJ DOMAIN-CONTAINING PROTEIN"/>
    <property type="match status" value="1"/>
</dbReference>
<evidence type="ECO:0000313" key="3">
    <source>
        <dbReference type="Proteomes" id="UP000092024"/>
    </source>
</evidence>
<reference evidence="2 3" key="1">
    <citation type="submission" date="2016-05" db="EMBL/GenBank/DDBJ databases">
        <title>Paenibacillus oryzae. sp. nov., isolated from the rice root.</title>
        <authorList>
            <person name="Zhang J."/>
            <person name="Zhang X."/>
        </authorList>
    </citation>
    <scope>NUCLEOTIDE SEQUENCE [LARGE SCALE GENOMIC DNA]</scope>
    <source>
        <strain evidence="2 3">1DrF-4</strain>
    </source>
</reference>
<dbReference type="InterPro" id="IPR029063">
    <property type="entry name" value="SAM-dependent_MTases_sf"/>
</dbReference>
<dbReference type="AlphaFoldDB" id="A0A1A5YNK9"/>
<dbReference type="Pfam" id="PF01728">
    <property type="entry name" value="FtsJ"/>
    <property type="match status" value="1"/>
</dbReference>
<evidence type="ECO:0000313" key="2">
    <source>
        <dbReference type="EMBL" id="OBR66980.1"/>
    </source>
</evidence>
<keyword evidence="3" id="KW-1185">Reference proteome</keyword>
<keyword evidence="2" id="KW-0808">Transferase</keyword>
<protein>
    <submittedName>
        <fullName evidence="2">SAM-dependent methyltransferase</fullName>
    </submittedName>
</protein>
<dbReference type="PANTHER" id="PTHR37524">
    <property type="entry name" value="RIBOSOMAL RNA LARGE SUBUNIT METHYLTRANSFERASE M"/>
    <property type="match status" value="1"/>
</dbReference>
<dbReference type="GO" id="GO:0008168">
    <property type="term" value="F:methyltransferase activity"/>
    <property type="evidence" value="ECO:0007669"/>
    <property type="project" value="UniProtKB-KW"/>
</dbReference>
<organism evidence="2 3">
    <name type="scientific">Paenibacillus oryzae</name>
    <dbReference type="NCBI Taxonomy" id="1844972"/>
    <lineage>
        <taxon>Bacteria</taxon>
        <taxon>Bacillati</taxon>
        <taxon>Bacillota</taxon>
        <taxon>Bacilli</taxon>
        <taxon>Bacillales</taxon>
        <taxon>Paenibacillaceae</taxon>
        <taxon>Paenibacillus</taxon>
    </lineage>
</organism>
<comment type="caution">
    <text evidence="2">The sequence shown here is derived from an EMBL/GenBank/DDBJ whole genome shotgun (WGS) entry which is preliminary data.</text>
</comment>
<keyword evidence="2" id="KW-0489">Methyltransferase</keyword>